<feature type="transmembrane region" description="Helical" evidence="2">
    <location>
        <begin position="20"/>
        <end position="39"/>
    </location>
</feature>
<name>A0A0M4EJE2_DROBS</name>
<gene>
    <name evidence="3" type="ORF">Dbus_chr3Lg1292</name>
</gene>
<keyword evidence="2" id="KW-0472">Membrane</keyword>
<protein>
    <submittedName>
        <fullName evidence="3">CG13288</fullName>
    </submittedName>
</protein>
<dbReference type="PANTHER" id="PTHR36694">
    <property type="entry name" value="PASIFLORA 1, ISOFORM A-RELATED"/>
    <property type="match status" value="1"/>
</dbReference>
<feature type="transmembrane region" description="Helical" evidence="2">
    <location>
        <begin position="100"/>
        <end position="121"/>
    </location>
</feature>
<evidence type="ECO:0000256" key="1">
    <source>
        <dbReference type="SAM" id="MobiDB-lite"/>
    </source>
</evidence>
<keyword evidence="4" id="KW-1185">Reference proteome</keyword>
<accession>A0A0M4EJE2</accession>
<dbReference type="Proteomes" id="UP000494163">
    <property type="component" value="Chromosome 3L"/>
</dbReference>
<dbReference type="InterPro" id="IPR031720">
    <property type="entry name" value="DUF4728"/>
</dbReference>
<sequence>MAILDSCCFWKNVRKGSFACGIYTLIYFGLSTLMFMFYLKEEKEFLFGQRAQPVGESLLEKGDVTVVTVIFNVLFLFCSLLLVLASLLLLAGLHHNKRQLLLPWICLMCCDLLIECAHLVHLTLSRRVSFDPIVGFIFTIDFFILCLNVYSLLCVISQYQSYCVQRTEQRQQAAQPPTVVYKAPTQLSKGKRKRQQQQQQQKLIAGKPHSRRLLPNSPLNTSQRPTNFSTITEEEEQQQQQQQVNIVPDSHSSALQLMPINGNGNGNGNGIGIYMSEQPTDDAAMNAIVPIITLDPNSLH</sequence>
<keyword evidence="2" id="KW-1133">Transmembrane helix</keyword>
<dbReference type="PANTHER" id="PTHR36694:SF11">
    <property type="entry name" value="LP21121P-RELATED"/>
    <property type="match status" value="1"/>
</dbReference>
<feature type="compositionally biased region" description="Polar residues" evidence="1">
    <location>
        <begin position="217"/>
        <end position="231"/>
    </location>
</feature>
<feature type="region of interest" description="Disordered" evidence="1">
    <location>
        <begin position="184"/>
        <end position="243"/>
    </location>
</feature>
<keyword evidence="2" id="KW-0812">Transmembrane</keyword>
<dbReference type="AlphaFoldDB" id="A0A0M4EJE2"/>
<evidence type="ECO:0000313" key="3">
    <source>
        <dbReference type="EMBL" id="ALC44126.1"/>
    </source>
</evidence>
<feature type="transmembrane region" description="Helical" evidence="2">
    <location>
        <begin position="69"/>
        <end position="93"/>
    </location>
</feature>
<evidence type="ECO:0000313" key="4">
    <source>
        <dbReference type="Proteomes" id="UP000494163"/>
    </source>
</evidence>
<dbReference type="EMBL" id="CP012525">
    <property type="protein sequence ID" value="ALC44126.1"/>
    <property type="molecule type" value="Genomic_DNA"/>
</dbReference>
<feature type="transmembrane region" description="Helical" evidence="2">
    <location>
        <begin position="133"/>
        <end position="156"/>
    </location>
</feature>
<evidence type="ECO:0000256" key="2">
    <source>
        <dbReference type="SAM" id="Phobius"/>
    </source>
</evidence>
<dbReference type="STRING" id="30019.A0A0M4EJE2"/>
<dbReference type="OrthoDB" id="10067585at2759"/>
<proteinExistence type="predicted"/>
<organism evidence="3 4">
    <name type="scientific">Drosophila busckii</name>
    <name type="common">Fruit fly</name>
    <dbReference type="NCBI Taxonomy" id="30019"/>
    <lineage>
        <taxon>Eukaryota</taxon>
        <taxon>Metazoa</taxon>
        <taxon>Ecdysozoa</taxon>
        <taxon>Arthropoda</taxon>
        <taxon>Hexapoda</taxon>
        <taxon>Insecta</taxon>
        <taxon>Pterygota</taxon>
        <taxon>Neoptera</taxon>
        <taxon>Endopterygota</taxon>
        <taxon>Diptera</taxon>
        <taxon>Brachycera</taxon>
        <taxon>Muscomorpha</taxon>
        <taxon>Ephydroidea</taxon>
        <taxon>Drosophilidae</taxon>
        <taxon>Drosophila</taxon>
    </lineage>
</organism>
<dbReference type="Pfam" id="PF15860">
    <property type="entry name" value="DUF4728"/>
    <property type="match status" value="1"/>
</dbReference>
<reference evidence="3 4" key="1">
    <citation type="submission" date="2015-08" db="EMBL/GenBank/DDBJ databases">
        <title>Ancestral chromatin configuration constrains chromatin evolution on differentiating sex chromosomes in Drosophila.</title>
        <authorList>
            <person name="Zhou Q."/>
            <person name="Bachtrog D."/>
        </authorList>
    </citation>
    <scope>NUCLEOTIDE SEQUENCE [LARGE SCALE GENOMIC DNA]</scope>
    <source>
        <tissue evidence="3">Whole larvae</tissue>
    </source>
</reference>
<dbReference type="OMA" id="LFCSMLM"/>